<evidence type="ECO:0000256" key="1">
    <source>
        <dbReference type="SAM" id="Coils"/>
    </source>
</evidence>
<dbReference type="GeneID" id="30204710"/>
<dbReference type="RefSeq" id="XP_019049892.2">
    <property type="nucleotide sequence ID" value="XM_019187014.2"/>
</dbReference>
<keyword evidence="1" id="KW-0175">Coiled coil</keyword>
<dbReference type="VEuPathDB" id="FungiDB:I302_00311"/>
<feature type="region of interest" description="Disordered" evidence="2">
    <location>
        <begin position="262"/>
        <end position="289"/>
    </location>
</feature>
<dbReference type="EMBL" id="KI894018">
    <property type="protein sequence ID" value="OCF28822.1"/>
    <property type="molecule type" value="Genomic_DNA"/>
</dbReference>
<dbReference type="KEGG" id="kbi:30204710"/>
<feature type="compositionally biased region" description="Basic and acidic residues" evidence="2">
    <location>
        <begin position="55"/>
        <end position="74"/>
    </location>
</feature>
<name>A0A1B9GCT0_9TREE</name>
<evidence type="ECO:0000256" key="2">
    <source>
        <dbReference type="SAM" id="MobiDB-lite"/>
    </source>
</evidence>
<feature type="compositionally biased region" description="Polar residues" evidence="2">
    <location>
        <begin position="16"/>
        <end position="35"/>
    </location>
</feature>
<feature type="compositionally biased region" description="Low complexity" evidence="2">
    <location>
        <begin position="79"/>
        <end position="89"/>
    </location>
</feature>
<protein>
    <submittedName>
        <fullName evidence="3">Uncharacterized protein</fullName>
    </submittedName>
</protein>
<sequence length="338" mass="38795">MANTRPVCDTNEEVPSVSTNRPIPSSGPFTQSSSYAVKKRKILDLGVEEEDGSSVDEKEVERLTGSKKKEESWARSDISPTSSFPPSTSAHLPLTMDSAPPESIRHRGTGRSHGKPDNHLAPSLEVKEEMPKVEFEKVETTRALALAQSEKWEVMKARNEIMDVLRDVKEEVKLVKEDLEEIKEENQLSATYRRELQEELERGRTLRAQVDADRDNLKWRIMNQVTSLPFRDANWAMQEIKSSQEFLLSALTEHNDRLKDVEKDQLSPETHKMSREEIKELRGDSPSGDSMGEFAERLMTHCESRFVARDDRDYRRMLSRFDRGGSTKLRWIIEKSYG</sequence>
<evidence type="ECO:0000313" key="3">
    <source>
        <dbReference type="EMBL" id="OCF28822.1"/>
    </source>
</evidence>
<gene>
    <name evidence="3" type="ORF">I302_00311</name>
</gene>
<accession>A0A1B9GCT0</accession>
<organism evidence="3">
    <name type="scientific">Kwoniella bestiolae CBS 10118</name>
    <dbReference type="NCBI Taxonomy" id="1296100"/>
    <lineage>
        <taxon>Eukaryota</taxon>
        <taxon>Fungi</taxon>
        <taxon>Dikarya</taxon>
        <taxon>Basidiomycota</taxon>
        <taxon>Agaricomycotina</taxon>
        <taxon>Tremellomycetes</taxon>
        <taxon>Tremellales</taxon>
        <taxon>Cryptococcaceae</taxon>
        <taxon>Kwoniella</taxon>
    </lineage>
</organism>
<reference evidence="3" key="2">
    <citation type="submission" date="2014-01" db="EMBL/GenBank/DDBJ databases">
        <title>Evolution of pathogenesis and genome organization in the Tremellales.</title>
        <authorList>
            <person name="Cuomo C."/>
            <person name="Litvintseva A."/>
            <person name="Heitman J."/>
            <person name="Chen Y."/>
            <person name="Sun S."/>
            <person name="Springer D."/>
            <person name="Dromer F."/>
            <person name="Young S."/>
            <person name="Zeng Q."/>
            <person name="Chapman S."/>
            <person name="Gujja S."/>
            <person name="Saif S."/>
            <person name="Birren B."/>
        </authorList>
    </citation>
    <scope>NUCLEOTIDE SEQUENCE</scope>
    <source>
        <strain evidence="3">CBS 10118</strain>
    </source>
</reference>
<feature type="region of interest" description="Disordered" evidence="2">
    <location>
        <begin position="1"/>
        <end position="123"/>
    </location>
</feature>
<proteinExistence type="predicted"/>
<feature type="coiled-coil region" evidence="1">
    <location>
        <begin position="165"/>
        <end position="202"/>
    </location>
</feature>
<reference evidence="3" key="1">
    <citation type="submission" date="2013-07" db="EMBL/GenBank/DDBJ databases">
        <title>The Genome Sequence of Cryptococcus bestiolae CBS10118.</title>
        <authorList>
            <consortium name="The Broad Institute Genome Sequencing Platform"/>
            <person name="Cuomo C."/>
            <person name="Litvintseva A."/>
            <person name="Chen Y."/>
            <person name="Heitman J."/>
            <person name="Sun S."/>
            <person name="Springer D."/>
            <person name="Dromer F."/>
            <person name="Young S.K."/>
            <person name="Zeng Q."/>
            <person name="Gargeya S."/>
            <person name="Fitzgerald M."/>
            <person name="Abouelleil A."/>
            <person name="Alvarado L."/>
            <person name="Berlin A.M."/>
            <person name="Chapman S.B."/>
            <person name="Dewar J."/>
            <person name="Goldberg J."/>
            <person name="Griggs A."/>
            <person name="Gujja S."/>
            <person name="Hansen M."/>
            <person name="Howarth C."/>
            <person name="Imamovic A."/>
            <person name="Larimer J."/>
            <person name="McCowan C."/>
            <person name="Murphy C."/>
            <person name="Pearson M."/>
            <person name="Priest M."/>
            <person name="Roberts A."/>
            <person name="Saif S."/>
            <person name="Shea T."/>
            <person name="Sykes S."/>
            <person name="Wortman J."/>
            <person name="Nusbaum C."/>
            <person name="Birren B."/>
        </authorList>
    </citation>
    <scope>NUCLEOTIDE SEQUENCE [LARGE SCALE GENOMIC DNA]</scope>
    <source>
        <strain evidence="3">CBS 10118</strain>
    </source>
</reference>
<dbReference type="AlphaFoldDB" id="A0A1B9GCT0"/>
<feature type="compositionally biased region" description="Basic and acidic residues" evidence="2">
    <location>
        <begin position="262"/>
        <end position="283"/>
    </location>
</feature>